<dbReference type="Proteomes" id="UP000637643">
    <property type="component" value="Unassembled WGS sequence"/>
</dbReference>
<organism evidence="1 2">
    <name type="scientific">Paenibacillus albidus</name>
    <dbReference type="NCBI Taxonomy" id="2041023"/>
    <lineage>
        <taxon>Bacteria</taxon>
        <taxon>Bacillati</taxon>
        <taxon>Bacillota</taxon>
        <taxon>Bacilli</taxon>
        <taxon>Bacillales</taxon>
        <taxon>Paenibacillaceae</taxon>
        <taxon>Paenibacillus</taxon>
    </lineage>
</organism>
<gene>
    <name evidence="1" type="ORF">GCM10010912_69870</name>
</gene>
<reference evidence="1" key="1">
    <citation type="journal article" date="2014" name="Int. J. Syst. Evol. Microbiol.">
        <title>Complete genome sequence of Corynebacterium casei LMG S-19264T (=DSM 44701T), isolated from a smear-ripened cheese.</title>
        <authorList>
            <consortium name="US DOE Joint Genome Institute (JGI-PGF)"/>
            <person name="Walter F."/>
            <person name="Albersmeier A."/>
            <person name="Kalinowski J."/>
            <person name="Ruckert C."/>
        </authorList>
    </citation>
    <scope>NUCLEOTIDE SEQUENCE</scope>
    <source>
        <strain evidence="1">CGMCC 1.16134</strain>
    </source>
</reference>
<accession>A0A917FZL9</accession>
<sequence length="44" mass="5014">MKMNGITIQHIPAKQVEIQIQEQLLRLLNEVPILKGVDVFSKSL</sequence>
<evidence type="ECO:0000313" key="2">
    <source>
        <dbReference type="Proteomes" id="UP000637643"/>
    </source>
</evidence>
<proteinExistence type="predicted"/>
<keyword evidence="2" id="KW-1185">Reference proteome</keyword>
<evidence type="ECO:0000313" key="1">
    <source>
        <dbReference type="EMBL" id="GGG15439.1"/>
    </source>
</evidence>
<protein>
    <submittedName>
        <fullName evidence="1">Uncharacterized protein</fullName>
    </submittedName>
</protein>
<reference evidence="1" key="2">
    <citation type="submission" date="2020-09" db="EMBL/GenBank/DDBJ databases">
        <authorList>
            <person name="Sun Q."/>
            <person name="Zhou Y."/>
        </authorList>
    </citation>
    <scope>NUCLEOTIDE SEQUENCE</scope>
    <source>
        <strain evidence="1">CGMCC 1.16134</strain>
    </source>
</reference>
<dbReference type="AlphaFoldDB" id="A0A917FZL9"/>
<comment type="caution">
    <text evidence="1">The sequence shown here is derived from an EMBL/GenBank/DDBJ whole genome shotgun (WGS) entry which is preliminary data.</text>
</comment>
<dbReference type="EMBL" id="BMKR01000092">
    <property type="protein sequence ID" value="GGG15439.1"/>
    <property type="molecule type" value="Genomic_DNA"/>
</dbReference>
<name>A0A917FZL9_9BACL</name>